<feature type="transmembrane region" description="Helical" evidence="3">
    <location>
        <begin position="413"/>
        <end position="436"/>
    </location>
</feature>
<sequence>MPNGSDKPSYYEILGVSPTASPEEIKNSFRKLAQDLHPDKLPPGTPERAKKLVEEEFKRLNEANEVLKDPEQRRIYDGELQKAGAESKKQELIRQIQELVDSADLEGAVRVAKSLYELFPDDSDCRNIYAELAYALALQLVEAEKLDKAESYFKQAIDITSNEEFKRRVQADLGLLRAQKEQHEAEREAAAAREKAAKGKAEREAAAAREKAAKEKAEREAAAAREKAAKEKAEKEAAVAREKAALREKAEAKRRREEEARRRKETQKEALLSLIKLFGYVFGASLLITKLFAFVFLCLAAADEANRIYRSSCVFDTRSSFIAGVIFGPVAIGIAFLFALLFSGFGYISFLFGNVPDEQFFLVLAPIGVFFSSLAGASISWGITIWISLFKFIFYELTTKTNELEIAGLNKEVSVMILVCTIGLGIALGVILSQAIHW</sequence>
<dbReference type="InterPro" id="IPR036869">
    <property type="entry name" value="J_dom_sf"/>
</dbReference>
<dbReference type="Gene3D" id="1.10.287.110">
    <property type="entry name" value="DnaJ domain"/>
    <property type="match status" value="1"/>
</dbReference>
<dbReference type="PROSITE" id="PS50076">
    <property type="entry name" value="DNAJ_2"/>
    <property type="match status" value="1"/>
</dbReference>
<dbReference type="EMBL" id="JBHFNR010000145">
    <property type="protein sequence ID" value="MFB2895196.1"/>
    <property type="molecule type" value="Genomic_DNA"/>
</dbReference>
<evidence type="ECO:0000256" key="1">
    <source>
        <dbReference type="PROSITE-ProRule" id="PRU00339"/>
    </source>
</evidence>
<name>A0ABV4XU10_9CYAN</name>
<feature type="region of interest" description="Disordered" evidence="2">
    <location>
        <begin position="180"/>
        <end position="227"/>
    </location>
</feature>
<dbReference type="Gene3D" id="1.25.40.10">
    <property type="entry name" value="Tetratricopeptide repeat domain"/>
    <property type="match status" value="1"/>
</dbReference>
<keyword evidence="3" id="KW-1133">Transmembrane helix</keyword>
<dbReference type="SUPFAM" id="SSF46565">
    <property type="entry name" value="Chaperone J-domain"/>
    <property type="match status" value="1"/>
</dbReference>
<dbReference type="Proteomes" id="UP001576784">
    <property type="component" value="Unassembled WGS sequence"/>
</dbReference>
<evidence type="ECO:0000256" key="2">
    <source>
        <dbReference type="SAM" id="MobiDB-lite"/>
    </source>
</evidence>
<proteinExistence type="predicted"/>
<feature type="transmembrane region" description="Helical" evidence="3">
    <location>
        <begin position="277"/>
        <end position="300"/>
    </location>
</feature>
<dbReference type="PROSITE" id="PS50005">
    <property type="entry name" value="TPR"/>
    <property type="match status" value="1"/>
</dbReference>
<dbReference type="CDD" id="cd06257">
    <property type="entry name" value="DnaJ"/>
    <property type="match status" value="1"/>
</dbReference>
<reference evidence="5 6" key="1">
    <citation type="submission" date="2024-09" db="EMBL/GenBank/DDBJ databases">
        <title>Floridaenema gen nov. (Aerosakkonemataceae, Aerosakkonematales ord. nov., Cyanobacteria) from benthic tropical and subtropical fresh waters, with the description of four new species.</title>
        <authorList>
            <person name="Moretto J.A."/>
            <person name="Berthold D.E."/>
            <person name="Lefler F.W."/>
            <person name="Huang I.-S."/>
            <person name="Laughinghouse H. IV."/>
        </authorList>
    </citation>
    <scope>NUCLEOTIDE SEQUENCE [LARGE SCALE GENOMIC DNA]</scope>
    <source>
        <strain evidence="5 6">BLCC-F50</strain>
    </source>
</reference>
<evidence type="ECO:0000256" key="3">
    <source>
        <dbReference type="SAM" id="Phobius"/>
    </source>
</evidence>
<keyword evidence="6" id="KW-1185">Reference proteome</keyword>
<keyword evidence="3" id="KW-0812">Transmembrane</keyword>
<keyword evidence="1" id="KW-0802">TPR repeat</keyword>
<feature type="transmembrane region" description="Helical" evidence="3">
    <location>
        <begin position="360"/>
        <end position="393"/>
    </location>
</feature>
<dbReference type="InterPro" id="IPR001623">
    <property type="entry name" value="DnaJ_domain"/>
</dbReference>
<dbReference type="RefSeq" id="WP_413264830.1">
    <property type="nucleotide sequence ID" value="NZ_JBHFNR010000145.1"/>
</dbReference>
<dbReference type="Pfam" id="PF00226">
    <property type="entry name" value="DnaJ"/>
    <property type="match status" value="1"/>
</dbReference>
<keyword evidence="3" id="KW-0472">Membrane</keyword>
<evidence type="ECO:0000259" key="4">
    <source>
        <dbReference type="PROSITE" id="PS50076"/>
    </source>
</evidence>
<dbReference type="InterPro" id="IPR019734">
    <property type="entry name" value="TPR_rpt"/>
</dbReference>
<evidence type="ECO:0000313" key="5">
    <source>
        <dbReference type="EMBL" id="MFB2895196.1"/>
    </source>
</evidence>
<dbReference type="PANTHER" id="PTHR43096:SF58">
    <property type="entry name" value="CHAPERONE DNAJ-DOMAIN SUPERFAMILY PROTEIN"/>
    <property type="match status" value="1"/>
</dbReference>
<feature type="domain" description="J" evidence="4">
    <location>
        <begin position="9"/>
        <end position="80"/>
    </location>
</feature>
<gene>
    <name evidence="5" type="ORF">ACE1CI_19990</name>
</gene>
<dbReference type="SMART" id="SM00271">
    <property type="entry name" value="DnaJ"/>
    <property type="match status" value="1"/>
</dbReference>
<feature type="transmembrane region" description="Helical" evidence="3">
    <location>
        <begin position="321"/>
        <end position="348"/>
    </location>
</feature>
<dbReference type="PRINTS" id="PR00625">
    <property type="entry name" value="JDOMAIN"/>
</dbReference>
<organism evidence="5 6">
    <name type="scientific">Floridaenema flaviceps BLCC-F50</name>
    <dbReference type="NCBI Taxonomy" id="3153642"/>
    <lineage>
        <taxon>Bacteria</taxon>
        <taxon>Bacillati</taxon>
        <taxon>Cyanobacteriota</taxon>
        <taxon>Cyanophyceae</taxon>
        <taxon>Oscillatoriophycideae</taxon>
        <taxon>Aerosakkonematales</taxon>
        <taxon>Aerosakkonemataceae</taxon>
        <taxon>Floridanema</taxon>
        <taxon>Floridanema flaviceps</taxon>
    </lineage>
</organism>
<evidence type="ECO:0000313" key="6">
    <source>
        <dbReference type="Proteomes" id="UP001576784"/>
    </source>
</evidence>
<protein>
    <submittedName>
        <fullName evidence="5">DnaJ domain-containing protein</fullName>
    </submittedName>
</protein>
<dbReference type="InterPro" id="IPR018253">
    <property type="entry name" value="DnaJ_domain_CS"/>
</dbReference>
<dbReference type="InterPro" id="IPR011990">
    <property type="entry name" value="TPR-like_helical_dom_sf"/>
</dbReference>
<comment type="caution">
    <text evidence="5">The sequence shown here is derived from an EMBL/GenBank/DDBJ whole genome shotgun (WGS) entry which is preliminary data.</text>
</comment>
<feature type="repeat" description="TPR" evidence="1">
    <location>
        <begin position="130"/>
        <end position="163"/>
    </location>
</feature>
<dbReference type="PANTHER" id="PTHR43096">
    <property type="entry name" value="DNAJ HOMOLOG 1, MITOCHONDRIAL-RELATED"/>
    <property type="match status" value="1"/>
</dbReference>
<dbReference type="PROSITE" id="PS00636">
    <property type="entry name" value="DNAJ_1"/>
    <property type="match status" value="1"/>
</dbReference>
<accession>A0ABV4XU10</accession>